<sequence>MKILKININNIQSLKGVQPEINFTDGILAHAGLYAITGQTGAGKSTILDAITLALYGKINRYGNDKPSSEIITSNQKEAYAEVTFEVNDIVYLARWAASFNKNNKINATDDRKLSRKENGEFRLIAEKVSNVNPMIEEIIGLKYEQFTKSILLAQNNFSAFLKAKPDERAEMLSKITGTQIYEEISKKVFEHTKAFETEINNLRTTINGNILNEEELNAIAVSFEEKENTIKEIEPKLTRILAEIAWLSAVENTKTEINQHKNSLELVKQHFLDNIELYQKLEHYSKATLIEKDWLAFQNSEKECTKNTVNTQRTTDEIESLNKNLATIAPELESAIKKLEETQKEQLLKKPLIESAKTTFGAIANNNETLKQNAKDLVTAKSNFDSNLEDLKAQTSKKSILDSAIEQNQKTIVQHEKYGSWETEKGAVILKRQDIEKSQKEIESFNIESLQKQISDYDTKNIGIEKLLQNTRHENTTLKSEVDLLELQKKDSDTLENLSKLKDNTKTDLENWKKLLEYFPKLESQNDQLRLNSAELITANLSRETLETAIFDKKKSLGILHENKNLKQLLASFEEHRHNLKEDEDCPLCGSKEHPYAMNLPEIFSKNDIDDEIKDLDYEIKLKENEKEEAVKKVASSSQQIINTNATIAEMQEAIAKLKYVLQVEKELKMEDIEAAILNLEAEFDFVQARINKLSELNAAYDRVNKLYSNKTSHLNEIHLSDTAYQTAKKQIDEKEVNIAENFAFIKKIFYSFDENLEENDIAAVSEIGKKLGDNLRKLNAGNEILKANQTEIVTVNNAITAFSTKNTSLEESVSKYIKEDEALNTKKGLLENEFRNQTANFELNSPQEEESRLQIKGKTEQDSVTKWKGKKEITLASIKNKHVDVGQLVAEKSELDDVFRLATAQLNDKLTENGFENSVQLQEALNLENSALLIIQKQTFETKKQQIEGALNANLLKQEELNSNPLTAKLVEDLNLQKVASEQEKTKINQEIGQLKEQINNDNKIKEENQLIIDVIKTKNNVFQKWDLLNKTVGSSDGKAFKKFAQDFTLSLLVQHANKHLETMFNRYELFKDDTSDEMELQIKDNNFFGEIRNINSLSGGETFLVSLSLALGLSDLASKNTKIRSLFIDEGFGSLDPENLNNALDTLELLRQNDDRQIGIISHVEELKKRITTQIQVKKYTSEFSTIEIVD</sequence>
<comment type="caution">
    <text evidence="3">The sequence shown here is derived from an EMBL/GenBank/DDBJ whole genome shotgun (WGS) entry which is preliminary data.</text>
</comment>
<gene>
    <name evidence="3" type="ORF">EKL98_08330</name>
</gene>
<dbReference type="GO" id="GO:0006302">
    <property type="term" value="P:double-strand break repair"/>
    <property type="evidence" value="ECO:0007669"/>
    <property type="project" value="InterPro"/>
</dbReference>
<organism evidence="3 4">
    <name type="scientific">Flavobacterium bomense</name>
    <dbReference type="NCBI Taxonomy" id="2497483"/>
    <lineage>
        <taxon>Bacteria</taxon>
        <taxon>Pseudomonadati</taxon>
        <taxon>Bacteroidota</taxon>
        <taxon>Flavobacteriia</taxon>
        <taxon>Flavobacteriales</taxon>
        <taxon>Flavobacteriaceae</taxon>
        <taxon>Flavobacterium</taxon>
    </lineage>
</organism>
<feature type="coiled-coil region" evidence="1">
    <location>
        <begin position="973"/>
        <end position="1000"/>
    </location>
</feature>
<evidence type="ECO:0000256" key="1">
    <source>
        <dbReference type="SAM" id="Coils"/>
    </source>
</evidence>
<evidence type="ECO:0000313" key="4">
    <source>
        <dbReference type="Proteomes" id="UP000280825"/>
    </source>
</evidence>
<dbReference type="GO" id="GO:0016887">
    <property type="term" value="F:ATP hydrolysis activity"/>
    <property type="evidence" value="ECO:0007669"/>
    <property type="project" value="InterPro"/>
</dbReference>
<dbReference type="InterPro" id="IPR038729">
    <property type="entry name" value="Rad50/SbcC_AAA"/>
</dbReference>
<evidence type="ECO:0000259" key="2">
    <source>
        <dbReference type="Pfam" id="PF13476"/>
    </source>
</evidence>
<feature type="coiled-coil region" evidence="1">
    <location>
        <begin position="469"/>
        <end position="516"/>
    </location>
</feature>
<proteinExistence type="predicted"/>
<dbReference type="Gene3D" id="3.40.50.300">
    <property type="entry name" value="P-loop containing nucleotide triphosphate hydrolases"/>
    <property type="match status" value="2"/>
</dbReference>
<protein>
    <recommendedName>
        <fullName evidence="2">Rad50/SbcC-type AAA domain-containing protein</fullName>
    </recommendedName>
</protein>
<keyword evidence="4" id="KW-1185">Reference proteome</keyword>
<dbReference type="Pfam" id="PF13476">
    <property type="entry name" value="AAA_23"/>
    <property type="match status" value="1"/>
</dbReference>
<dbReference type="EMBL" id="RYDJ01000007">
    <property type="protein sequence ID" value="RTZ04935.1"/>
    <property type="molecule type" value="Genomic_DNA"/>
</dbReference>
<dbReference type="InterPro" id="IPR027417">
    <property type="entry name" value="P-loop_NTPase"/>
</dbReference>
<feature type="domain" description="Rad50/SbcC-type AAA" evidence="2">
    <location>
        <begin position="5"/>
        <end position="238"/>
    </location>
</feature>
<dbReference type="Proteomes" id="UP000280825">
    <property type="component" value="Unassembled WGS sequence"/>
</dbReference>
<accession>A0A432CMR6</accession>
<dbReference type="Pfam" id="PF13558">
    <property type="entry name" value="SbcC_Walker_B"/>
    <property type="match status" value="1"/>
</dbReference>
<dbReference type="RefSeq" id="WP_126562021.1">
    <property type="nucleotide sequence ID" value="NZ_RYDJ01000007.1"/>
</dbReference>
<dbReference type="PANTHER" id="PTHR32114">
    <property type="entry name" value="ABC TRANSPORTER ABCH.3"/>
    <property type="match status" value="1"/>
</dbReference>
<reference evidence="3 4" key="1">
    <citation type="submission" date="2018-12" db="EMBL/GenBank/DDBJ databases">
        <title>Flavobacterium sp. nov., isolated from glacier ice.</title>
        <authorList>
            <person name="Liu Q."/>
            <person name="Xin Y.-H."/>
        </authorList>
    </citation>
    <scope>NUCLEOTIDE SEQUENCE [LARGE SCALE GENOMIC DNA]</scope>
    <source>
        <strain evidence="3 4">RB1N8</strain>
    </source>
</reference>
<dbReference type="SUPFAM" id="SSF52540">
    <property type="entry name" value="P-loop containing nucleoside triphosphate hydrolases"/>
    <property type="match status" value="1"/>
</dbReference>
<evidence type="ECO:0000313" key="3">
    <source>
        <dbReference type="EMBL" id="RTZ04935.1"/>
    </source>
</evidence>
<dbReference type="AlphaFoldDB" id="A0A432CMR6"/>
<keyword evidence="1" id="KW-0175">Coiled coil</keyword>
<name>A0A432CMR6_9FLAO</name>
<dbReference type="PANTHER" id="PTHR32114:SF2">
    <property type="entry name" value="ABC TRANSPORTER ABCH.3"/>
    <property type="match status" value="1"/>
</dbReference>
<feature type="coiled-coil region" evidence="1">
    <location>
        <begin position="564"/>
        <end position="698"/>
    </location>
</feature>